<comment type="caution">
    <text evidence="1">The sequence shown here is derived from an EMBL/GenBank/DDBJ whole genome shotgun (WGS) entry which is preliminary data.</text>
</comment>
<dbReference type="EMBL" id="JARGCK010000004">
    <property type="protein sequence ID" value="MDK9865958.1"/>
    <property type="molecule type" value="Genomic_DNA"/>
</dbReference>
<reference evidence="1" key="2">
    <citation type="submission" date="2023-03" db="EMBL/GenBank/DDBJ databases">
        <authorList>
            <person name="Vazquez L."/>
            <person name="Rodriguez J."/>
            <person name="Mayo B."/>
            <person name="Florez A.B."/>
        </authorList>
    </citation>
    <scope>NUCLEOTIDE SEQUENCE</scope>
    <source>
        <strain evidence="1">5A3I</strain>
    </source>
</reference>
<evidence type="ECO:0000313" key="1">
    <source>
        <dbReference type="EMBL" id="MDK9865958.1"/>
    </source>
</evidence>
<dbReference type="AlphaFoldDB" id="A0AAW7AGR5"/>
<accession>A0AAW7AGR5</accession>
<gene>
    <name evidence="1" type="ORF">P1A27_08400</name>
</gene>
<proteinExistence type="predicted"/>
<protein>
    <submittedName>
        <fullName evidence="1">Uncharacterized protein</fullName>
    </submittedName>
</protein>
<sequence length="69" mass="8381">MTKRVYACLLGEWINLSVCPNVLIDNKYESPNLWFEEVGHKMFEYDYIDIKYQDFNYRIHPSFIQVLTK</sequence>
<organism evidence="1 2">
    <name type="scientific">Staphylococcus equorum</name>
    <dbReference type="NCBI Taxonomy" id="246432"/>
    <lineage>
        <taxon>Bacteria</taxon>
        <taxon>Bacillati</taxon>
        <taxon>Bacillota</taxon>
        <taxon>Bacilli</taxon>
        <taxon>Bacillales</taxon>
        <taxon>Staphylococcaceae</taxon>
        <taxon>Staphylococcus</taxon>
    </lineage>
</organism>
<evidence type="ECO:0000313" key="2">
    <source>
        <dbReference type="Proteomes" id="UP001174037"/>
    </source>
</evidence>
<dbReference type="Proteomes" id="UP001174037">
    <property type="component" value="Unassembled WGS sequence"/>
</dbReference>
<dbReference type="RefSeq" id="WP_202808973.1">
    <property type="nucleotide sequence ID" value="NZ_CP068576.1"/>
</dbReference>
<name>A0AAW7AGR5_9STAP</name>
<reference evidence="1" key="1">
    <citation type="journal article" date="2023" name="Int. J. Mol. Sci.">
        <title>Antibiotic Resistance/Susceptibility Profiles of Staphylococcus equorum Strains from Cheese, and Genome Analysis for Antibiotic Resistance Genes.</title>
        <authorList>
            <person name="Vazquez L."/>
            <person name="Srednik M.E."/>
            <person name="Rodriguez J."/>
            <person name="Florez A.B."/>
            <person name="Mayo B."/>
        </authorList>
    </citation>
    <scope>NUCLEOTIDE SEQUENCE</scope>
    <source>
        <strain evidence="1">5A3I</strain>
    </source>
</reference>